<dbReference type="CDD" id="cd02440">
    <property type="entry name" value="AdoMet_MTases"/>
    <property type="match status" value="1"/>
</dbReference>
<evidence type="ECO:0000256" key="2">
    <source>
        <dbReference type="ARBA" id="ARBA00022552"/>
    </source>
</evidence>
<dbReference type="NCBIfam" id="TIGR00138">
    <property type="entry name" value="rsmG_gidB"/>
    <property type="match status" value="1"/>
</dbReference>
<dbReference type="HAMAP" id="MF_00074">
    <property type="entry name" value="16SrRNA_methyltr_G"/>
    <property type="match status" value="1"/>
</dbReference>
<dbReference type="EMBL" id="CAEZXL010000040">
    <property type="protein sequence ID" value="CAB4682731.1"/>
    <property type="molecule type" value="Genomic_DNA"/>
</dbReference>
<dbReference type="InterPro" id="IPR003682">
    <property type="entry name" value="rRNA_ssu_MeTfrase_G"/>
</dbReference>
<organism evidence="4">
    <name type="scientific">freshwater metagenome</name>
    <dbReference type="NCBI Taxonomy" id="449393"/>
    <lineage>
        <taxon>unclassified sequences</taxon>
        <taxon>metagenomes</taxon>
        <taxon>ecological metagenomes</taxon>
    </lineage>
</organism>
<keyword evidence="2" id="KW-0698">rRNA processing</keyword>
<dbReference type="Pfam" id="PF02527">
    <property type="entry name" value="GidB"/>
    <property type="match status" value="1"/>
</dbReference>
<evidence type="ECO:0000313" key="4">
    <source>
        <dbReference type="EMBL" id="CAB4682731.1"/>
    </source>
</evidence>
<keyword evidence="3" id="KW-0808">Transferase</keyword>
<dbReference type="GO" id="GO:0070043">
    <property type="term" value="F:rRNA (guanine-N7-)-methyltransferase activity"/>
    <property type="evidence" value="ECO:0007669"/>
    <property type="project" value="TreeGrafter"/>
</dbReference>
<dbReference type="GO" id="GO:0005829">
    <property type="term" value="C:cytosol"/>
    <property type="evidence" value="ECO:0007669"/>
    <property type="project" value="TreeGrafter"/>
</dbReference>
<evidence type="ECO:0000256" key="3">
    <source>
        <dbReference type="ARBA" id="ARBA00022679"/>
    </source>
</evidence>
<evidence type="ECO:0000256" key="1">
    <source>
        <dbReference type="ARBA" id="ARBA00022490"/>
    </source>
</evidence>
<protein>
    <submittedName>
        <fullName evidence="4">Unannotated protein</fullName>
    </submittedName>
</protein>
<dbReference type="PANTHER" id="PTHR31760">
    <property type="entry name" value="S-ADENOSYL-L-METHIONINE-DEPENDENT METHYLTRANSFERASES SUPERFAMILY PROTEIN"/>
    <property type="match status" value="1"/>
</dbReference>
<dbReference type="AlphaFoldDB" id="A0A6J6N7Z0"/>
<sequence>MSENSAEVFHLEKEPSEAAKVFGDRLPLARKYAELLARDGDLLGLIGPRELPKLWSRHILNSAVVAEYVVDGQTVADVGSGAGLPGIPMAILKPNANFVLIEPMERRSKWLAETVVPELGLSNVKVLRGRAEEAPLANYDVATARAVSALPKLLRMLAPLVVPGGTILALKGSKAADEIAESKPLLKKLKLASFEIVTAGDNLLTEPTTIVRVTLL</sequence>
<dbReference type="InterPro" id="IPR029063">
    <property type="entry name" value="SAM-dependent_MTases_sf"/>
</dbReference>
<name>A0A6J6N7Z0_9ZZZZ</name>
<dbReference type="Gene3D" id="3.40.50.150">
    <property type="entry name" value="Vaccinia Virus protein VP39"/>
    <property type="match status" value="1"/>
</dbReference>
<gene>
    <name evidence="4" type="ORF">UFOPK2373_00359</name>
</gene>
<dbReference type="PANTHER" id="PTHR31760:SF0">
    <property type="entry name" value="S-ADENOSYL-L-METHIONINE-DEPENDENT METHYLTRANSFERASES SUPERFAMILY PROTEIN"/>
    <property type="match status" value="1"/>
</dbReference>
<dbReference type="SUPFAM" id="SSF53335">
    <property type="entry name" value="S-adenosyl-L-methionine-dependent methyltransferases"/>
    <property type="match status" value="1"/>
</dbReference>
<reference evidence="4" key="1">
    <citation type="submission" date="2020-05" db="EMBL/GenBank/DDBJ databases">
        <authorList>
            <person name="Chiriac C."/>
            <person name="Salcher M."/>
            <person name="Ghai R."/>
            <person name="Kavagutti S V."/>
        </authorList>
    </citation>
    <scope>NUCLEOTIDE SEQUENCE</scope>
</reference>
<keyword evidence="1" id="KW-0963">Cytoplasm</keyword>
<proteinExistence type="inferred from homology"/>
<accession>A0A6J6N7Z0</accession>